<dbReference type="InterPro" id="IPR029061">
    <property type="entry name" value="THDP-binding"/>
</dbReference>
<sequence length="301" mass="34002">MGRSENIKFPETEYMYPGHFACQGCGAPLAMRYVIRILGKRTVVVIPAGCFSVIQSPFPYSTMQMPVVHTAFETAASTASGIRAALDMKGKEDVHVLAWAGDGATFDIGLQALSGAAERNENIIYACYDNEAYMNTGIQRSSATPYGAWTTTTPEKQFKDRPKKNIIEILAGHKIPYAATASVAYPEDLMNKTERARTIKGTRFLHILSPCPPGWKMSIEKTIKVARLATLTKVFPLYEVINGEEYIINMKPKDIPVSEYFKYQQRFRHLTKEEVEDIQARVNYEWECLLNRSMMRGFENR</sequence>
<protein>
    <submittedName>
        <fullName evidence="3">2-ketoisovalerate ferredoxin oxidoreductase</fullName>
    </submittedName>
</protein>
<comment type="caution">
    <text evidence="3">The sequence shown here is derived from an EMBL/GenBank/DDBJ whole genome shotgun (WGS) entry which is preliminary data.</text>
</comment>
<dbReference type="Proteomes" id="UP000178435">
    <property type="component" value="Unassembled WGS sequence"/>
</dbReference>
<evidence type="ECO:0000313" key="3">
    <source>
        <dbReference type="EMBL" id="OGL45558.1"/>
    </source>
</evidence>
<gene>
    <name evidence="3" type="ORF">A2149_05275</name>
</gene>
<dbReference type="EMBL" id="MGDF01000088">
    <property type="protein sequence ID" value="OGL45558.1"/>
    <property type="molecule type" value="Genomic_DNA"/>
</dbReference>
<dbReference type="Pfam" id="PF02775">
    <property type="entry name" value="TPP_enzyme_C"/>
    <property type="match status" value="1"/>
</dbReference>
<evidence type="ECO:0000259" key="2">
    <source>
        <dbReference type="Pfam" id="PF02775"/>
    </source>
</evidence>
<dbReference type="InterPro" id="IPR011766">
    <property type="entry name" value="TPP_enzyme_TPP-bd"/>
</dbReference>
<dbReference type="InterPro" id="IPR051479">
    <property type="entry name" value="PorB-like"/>
</dbReference>
<dbReference type="GO" id="GO:0016491">
    <property type="term" value="F:oxidoreductase activity"/>
    <property type="evidence" value="ECO:0007669"/>
    <property type="project" value="UniProtKB-KW"/>
</dbReference>
<evidence type="ECO:0000256" key="1">
    <source>
        <dbReference type="ARBA" id="ARBA00023002"/>
    </source>
</evidence>
<reference evidence="3 4" key="1">
    <citation type="journal article" date="2016" name="Nat. Commun.">
        <title>Thousands of microbial genomes shed light on interconnected biogeochemical processes in an aquifer system.</title>
        <authorList>
            <person name="Anantharaman K."/>
            <person name="Brown C.T."/>
            <person name="Hug L.A."/>
            <person name="Sharon I."/>
            <person name="Castelle C.J."/>
            <person name="Probst A.J."/>
            <person name="Thomas B.C."/>
            <person name="Singh A."/>
            <person name="Wilkins M.J."/>
            <person name="Karaoz U."/>
            <person name="Brodie E.L."/>
            <person name="Williams K.H."/>
            <person name="Hubbard S.S."/>
            <person name="Banfield J.F."/>
        </authorList>
    </citation>
    <scope>NUCLEOTIDE SEQUENCE [LARGE SCALE GENOMIC DNA]</scope>
</reference>
<evidence type="ECO:0000313" key="4">
    <source>
        <dbReference type="Proteomes" id="UP000178435"/>
    </source>
</evidence>
<dbReference type="PANTHER" id="PTHR42897">
    <property type="entry name" value="PYRUVATE SYNTHASE SUBUNIT PORB"/>
    <property type="match status" value="1"/>
</dbReference>
<dbReference type="AlphaFoldDB" id="A0A1F7RWW6"/>
<dbReference type="CDD" id="cd03376">
    <property type="entry name" value="TPP_PFOR_porB_like"/>
    <property type="match status" value="1"/>
</dbReference>
<feature type="domain" description="Thiamine pyrophosphate enzyme TPP-binding" evidence="2">
    <location>
        <begin position="49"/>
        <end position="207"/>
    </location>
</feature>
<dbReference type="NCBIfam" id="NF008818">
    <property type="entry name" value="PRK11864.1"/>
    <property type="match status" value="1"/>
</dbReference>
<organism evidence="3 4">
    <name type="scientific">Candidatus Schekmanbacteria bacterium RBG_16_38_11</name>
    <dbReference type="NCBI Taxonomy" id="1817880"/>
    <lineage>
        <taxon>Bacteria</taxon>
        <taxon>Candidatus Schekmaniibacteriota</taxon>
    </lineage>
</organism>
<dbReference type="GO" id="GO:0030976">
    <property type="term" value="F:thiamine pyrophosphate binding"/>
    <property type="evidence" value="ECO:0007669"/>
    <property type="project" value="InterPro"/>
</dbReference>
<name>A0A1F7RWW6_9BACT</name>
<dbReference type="SUPFAM" id="SSF52518">
    <property type="entry name" value="Thiamin diphosphate-binding fold (THDP-binding)"/>
    <property type="match status" value="1"/>
</dbReference>
<dbReference type="Gene3D" id="3.40.50.970">
    <property type="match status" value="2"/>
</dbReference>
<accession>A0A1F7RWW6</accession>
<dbReference type="PANTHER" id="PTHR42897:SF1">
    <property type="entry name" value="2-OXOACID OXIDOREDUCTASE (FERREDOXIN)"/>
    <property type="match status" value="1"/>
</dbReference>
<proteinExistence type="predicted"/>
<keyword evidence="1" id="KW-0560">Oxidoreductase</keyword>